<evidence type="ECO:0000313" key="2">
    <source>
        <dbReference type="Proteomes" id="UP001221924"/>
    </source>
</evidence>
<dbReference type="EMBL" id="JARFID010000761">
    <property type="protein sequence ID" value="MDE8698131.1"/>
    <property type="molecule type" value="Genomic_DNA"/>
</dbReference>
<dbReference type="AlphaFoldDB" id="A0AAW6M8T0"/>
<feature type="non-terminal residue" evidence="1">
    <location>
        <position position="99"/>
    </location>
</feature>
<evidence type="ECO:0000313" key="1">
    <source>
        <dbReference type="EMBL" id="MDE8698131.1"/>
    </source>
</evidence>
<keyword evidence="1" id="KW-0378">Hydrolase</keyword>
<gene>
    <name evidence="1" type="ORF">PZH42_29575</name>
</gene>
<protein>
    <submittedName>
        <fullName evidence="1">Glycoside hydrolase family 2</fullName>
    </submittedName>
</protein>
<sequence length="99" mass="10978">VVDVFYDAKPYVDAQTIKQMQSPCLPLLRTDKLVWTQNETFEGDAQMANFLKEKLKGAVVDWKLESLNGSVYKDGSFKLDIPNGGITDLGKISIPLTGI</sequence>
<organism evidence="1 2">
    <name type="scientific">Bacteroides cellulosilyticus</name>
    <dbReference type="NCBI Taxonomy" id="246787"/>
    <lineage>
        <taxon>Bacteria</taxon>
        <taxon>Pseudomonadati</taxon>
        <taxon>Bacteroidota</taxon>
        <taxon>Bacteroidia</taxon>
        <taxon>Bacteroidales</taxon>
        <taxon>Bacteroidaceae</taxon>
        <taxon>Bacteroides</taxon>
    </lineage>
</organism>
<dbReference type="GO" id="GO:0016787">
    <property type="term" value="F:hydrolase activity"/>
    <property type="evidence" value="ECO:0007669"/>
    <property type="project" value="UniProtKB-KW"/>
</dbReference>
<dbReference type="Proteomes" id="UP001221924">
    <property type="component" value="Unassembled WGS sequence"/>
</dbReference>
<proteinExistence type="predicted"/>
<feature type="non-terminal residue" evidence="1">
    <location>
        <position position="1"/>
    </location>
</feature>
<reference evidence="1" key="1">
    <citation type="submission" date="2023-03" db="EMBL/GenBank/DDBJ databases">
        <title>DFI Biobank Strains.</title>
        <authorList>
            <person name="Mostad J."/>
            <person name="Paddock L."/>
            <person name="Medina S."/>
            <person name="Waligurski E."/>
            <person name="Barat B."/>
            <person name="Smith R."/>
            <person name="Burgo V."/>
            <person name="Metcalfe C."/>
            <person name="Woodson C."/>
            <person name="Sundararajan A."/>
            <person name="Ramaswamy R."/>
            <person name="Lin H."/>
            <person name="Pamer E.G."/>
        </authorList>
    </citation>
    <scope>NUCLEOTIDE SEQUENCE</scope>
    <source>
        <strain evidence="1">DFI.9.5</strain>
    </source>
</reference>
<comment type="caution">
    <text evidence="1">The sequence shown here is derived from an EMBL/GenBank/DDBJ whole genome shotgun (WGS) entry which is preliminary data.</text>
</comment>
<name>A0AAW6M8T0_9BACE</name>
<accession>A0AAW6M8T0</accession>